<dbReference type="GO" id="GO:0005524">
    <property type="term" value="F:ATP binding"/>
    <property type="evidence" value="ECO:0007669"/>
    <property type="project" value="UniProtKB-KW"/>
</dbReference>
<gene>
    <name evidence="2" type="ORF">SAMN05421684_7963</name>
</gene>
<reference evidence="3" key="1">
    <citation type="submission" date="2016-10" db="EMBL/GenBank/DDBJ databases">
        <authorList>
            <person name="Varghese N."/>
            <person name="Submissions S."/>
        </authorList>
    </citation>
    <scope>NUCLEOTIDE SEQUENCE [LARGE SCALE GENOMIC DNA]</scope>
    <source>
        <strain evidence="3">DSM 44718</strain>
    </source>
</reference>
<dbReference type="AlphaFoldDB" id="A0A1H3US89"/>
<dbReference type="InterPro" id="IPR039421">
    <property type="entry name" value="Type_1_exporter"/>
</dbReference>
<dbReference type="InterPro" id="IPR003439">
    <property type="entry name" value="ABC_transporter-like_ATP-bd"/>
</dbReference>
<keyword evidence="2" id="KW-0067">ATP-binding</keyword>
<dbReference type="GO" id="GO:0015421">
    <property type="term" value="F:ABC-type oligopeptide transporter activity"/>
    <property type="evidence" value="ECO:0007669"/>
    <property type="project" value="TreeGrafter"/>
</dbReference>
<accession>A0A1H3US89</accession>
<dbReference type="Gene3D" id="3.40.50.300">
    <property type="entry name" value="P-loop containing nucleotide triphosphate hydrolases"/>
    <property type="match status" value="1"/>
</dbReference>
<dbReference type="Pfam" id="PF00005">
    <property type="entry name" value="ABC_tran"/>
    <property type="match status" value="1"/>
</dbReference>
<evidence type="ECO:0000313" key="2">
    <source>
        <dbReference type="EMBL" id="SDZ65217.1"/>
    </source>
</evidence>
<dbReference type="EMBL" id="FNQB01000005">
    <property type="protein sequence ID" value="SDZ65217.1"/>
    <property type="molecule type" value="Genomic_DNA"/>
</dbReference>
<dbReference type="PANTHER" id="PTHR43394">
    <property type="entry name" value="ATP-DEPENDENT PERMEASE MDL1, MITOCHONDRIAL"/>
    <property type="match status" value="1"/>
</dbReference>
<protein>
    <submittedName>
        <fullName evidence="2">ATP-binding cassette, subfamily B</fullName>
    </submittedName>
</protein>
<evidence type="ECO:0000259" key="1">
    <source>
        <dbReference type="Pfam" id="PF00005"/>
    </source>
</evidence>
<keyword evidence="3" id="KW-1185">Reference proteome</keyword>
<dbReference type="Proteomes" id="UP000199632">
    <property type="component" value="Unassembled WGS sequence"/>
</dbReference>
<feature type="domain" description="ABC transporter" evidence="1">
    <location>
        <begin position="12"/>
        <end position="42"/>
    </location>
</feature>
<evidence type="ECO:0000313" key="3">
    <source>
        <dbReference type="Proteomes" id="UP000199632"/>
    </source>
</evidence>
<dbReference type="PANTHER" id="PTHR43394:SF1">
    <property type="entry name" value="ATP-BINDING CASSETTE SUB-FAMILY B MEMBER 10, MITOCHONDRIAL"/>
    <property type="match status" value="1"/>
</dbReference>
<dbReference type="GO" id="GO:0016887">
    <property type="term" value="F:ATP hydrolysis activity"/>
    <property type="evidence" value="ECO:0007669"/>
    <property type="project" value="InterPro"/>
</dbReference>
<proteinExistence type="predicted"/>
<dbReference type="STRING" id="137265.SAMN05421684_7963"/>
<keyword evidence="2" id="KW-0547">Nucleotide-binding</keyword>
<sequence length="75" mass="8233">MSTEVQSVGDATLLSGGQWQRVAIARASLWTDSDLLILDEPSAALDPETEAAIRERLADIRHERTSILKIWISAS</sequence>
<organism evidence="2 3">
    <name type="scientific">Asanoa ishikariensis</name>
    <dbReference type="NCBI Taxonomy" id="137265"/>
    <lineage>
        <taxon>Bacteria</taxon>
        <taxon>Bacillati</taxon>
        <taxon>Actinomycetota</taxon>
        <taxon>Actinomycetes</taxon>
        <taxon>Micromonosporales</taxon>
        <taxon>Micromonosporaceae</taxon>
        <taxon>Asanoa</taxon>
    </lineage>
</organism>
<dbReference type="InterPro" id="IPR027417">
    <property type="entry name" value="P-loop_NTPase"/>
</dbReference>
<dbReference type="SUPFAM" id="SSF52540">
    <property type="entry name" value="P-loop containing nucleoside triphosphate hydrolases"/>
    <property type="match status" value="1"/>
</dbReference>
<name>A0A1H3US89_9ACTN</name>